<dbReference type="PANTHER" id="PTHR35531:SF1">
    <property type="entry name" value="INNER MEMBRANE PROTEIN YBCI-RELATED"/>
    <property type="match status" value="1"/>
</dbReference>
<evidence type="ECO:0000313" key="6">
    <source>
        <dbReference type="Proteomes" id="UP000195378"/>
    </source>
</evidence>
<name>A0A089RX13_9LACO</name>
<dbReference type="Proteomes" id="UP000467635">
    <property type="component" value="Unassembled WGS sequence"/>
</dbReference>
<organism evidence="2 5">
    <name type="scientific">Ligilactobacillus salivarius</name>
    <dbReference type="NCBI Taxonomy" id="1624"/>
    <lineage>
        <taxon>Bacteria</taxon>
        <taxon>Bacillati</taxon>
        <taxon>Bacillota</taxon>
        <taxon>Bacilli</taxon>
        <taxon>Lactobacillales</taxon>
        <taxon>Lactobacillaceae</taxon>
        <taxon>Ligilactobacillus</taxon>
    </lineage>
</organism>
<dbReference type="RefSeq" id="WP_034982617.1">
    <property type="nucleotide sequence ID" value="NZ_CP007646.1"/>
</dbReference>
<accession>A0A089RX13</accession>
<dbReference type="EMBL" id="CP020858">
    <property type="protein sequence ID" value="ARU18839.1"/>
    <property type="molecule type" value="Genomic_DNA"/>
</dbReference>
<dbReference type="EMBL" id="CP007646">
    <property type="protein sequence ID" value="AIR11082.1"/>
    <property type="molecule type" value="Genomic_DNA"/>
</dbReference>
<protein>
    <submittedName>
        <fullName evidence="4">Metal-dependent hydrolase</fullName>
    </submittedName>
    <submittedName>
        <fullName evidence="2">Putative membrane spanning protein</fullName>
    </submittedName>
    <submittedName>
        <fullName evidence="3">TcpI protein</fullName>
    </submittedName>
</protein>
<evidence type="ECO:0000313" key="4">
    <source>
        <dbReference type="EMBL" id="MSE07205.1"/>
    </source>
</evidence>
<evidence type="ECO:0000256" key="1">
    <source>
        <dbReference type="SAM" id="Phobius"/>
    </source>
</evidence>
<dbReference type="PANTHER" id="PTHR35531">
    <property type="entry name" value="INNER MEMBRANE PROTEIN YBCI-RELATED"/>
    <property type="match status" value="1"/>
</dbReference>
<keyword evidence="4" id="KW-0378">Hydrolase</keyword>
<reference evidence="3 6" key="2">
    <citation type="submission" date="2017-04" db="EMBL/GenBank/DDBJ databases">
        <title>Complete genome sequence of Lactobacillus salivarius ZLS006, a probiotic strain isolated from healthy piglet.</title>
        <authorList>
            <person name="Zhang D."/>
        </authorList>
    </citation>
    <scope>NUCLEOTIDE SEQUENCE [LARGE SCALE GENOMIC DNA]</scope>
    <source>
        <strain evidence="3 6">ZLS006</strain>
    </source>
</reference>
<dbReference type="Proteomes" id="UP000029488">
    <property type="component" value="Chromosome"/>
</dbReference>
<keyword evidence="1" id="KW-1133">Transmembrane helix</keyword>
<feature type="transmembrane region" description="Helical" evidence="1">
    <location>
        <begin position="147"/>
        <end position="165"/>
    </location>
</feature>
<evidence type="ECO:0000313" key="2">
    <source>
        <dbReference type="EMBL" id="AIR11082.1"/>
    </source>
</evidence>
<keyword evidence="1" id="KW-0472">Membrane</keyword>
<gene>
    <name evidence="3" type="ORF">B7R82_01960</name>
    <name evidence="4" type="ORF">GKC33_00290</name>
    <name evidence="2" type="ORF">LSJ_1428c</name>
</gene>
<reference evidence="4 7" key="3">
    <citation type="submission" date="2019-11" db="EMBL/GenBank/DDBJ databases">
        <title>Draft Genome Sequence of Plant Growth-Promoting Rhizosphere-Associated Bacteria.</title>
        <authorList>
            <person name="Vasilyev I.Y."/>
            <person name="Radchenko V."/>
            <person name="Ilnitskaya E.V."/>
        </authorList>
    </citation>
    <scope>NUCLEOTIDE SEQUENCE [LARGE SCALE GENOMIC DNA]</scope>
    <source>
        <strain evidence="4 7">VRA_01-1sq_f</strain>
    </source>
</reference>
<evidence type="ECO:0000313" key="3">
    <source>
        <dbReference type="EMBL" id="ARU18839.1"/>
    </source>
</evidence>
<proteinExistence type="predicted"/>
<feature type="transmembrane region" description="Helical" evidence="1">
    <location>
        <begin position="12"/>
        <end position="38"/>
    </location>
</feature>
<dbReference type="Proteomes" id="UP000195378">
    <property type="component" value="Chromosome"/>
</dbReference>
<dbReference type="AlphaFoldDB" id="A0A089RX13"/>
<dbReference type="EMBL" id="WKKX01000005">
    <property type="protein sequence ID" value="MSE07205.1"/>
    <property type="molecule type" value="Genomic_DNA"/>
</dbReference>
<dbReference type="KEGG" id="lsj:LSJ_1428c"/>
<reference evidence="2 5" key="1">
    <citation type="journal article" date="2014" name="BMC Genomics">
        <title>Unusual genome complexity in Lactobacillus salivarius JCM1046.</title>
        <authorList>
            <person name="Raftis E.J."/>
            <person name="Forde B.M."/>
            <person name="Claesson M.J."/>
            <person name="O'Toole P.W."/>
        </authorList>
    </citation>
    <scope>NUCLEOTIDE SEQUENCE [LARGE SCALE GENOMIC DNA]</scope>
    <source>
        <strain evidence="2 5">JCM1046</strain>
    </source>
</reference>
<dbReference type="GO" id="GO:0016787">
    <property type="term" value="F:hydrolase activity"/>
    <property type="evidence" value="ECO:0007669"/>
    <property type="project" value="UniProtKB-KW"/>
</dbReference>
<evidence type="ECO:0000313" key="5">
    <source>
        <dbReference type="Proteomes" id="UP000029488"/>
    </source>
</evidence>
<dbReference type="InterPro" id="IPR007404">
    <property type="entry name" value="YdjM-like"/>
</dbReference>
<feature type="transmembrane region" description="Helical" evidence="1">
    <location>
        <begin position="67"/>
        <end position="85"/>
    </location>
</feature>
<evidence type="ECO:0000313" key="7">
    <source>
        <dbReference type="Proteomes" id="UP000467635"/>
    </source>
</evidence>
<dbReference type="Pfam" id="PF04307">
    <property type="entry name" value="YdjM"/>
    <property type="match status" value="1"/>
</dbReference>
<keyword evidence="1" id="KW-0812">Transmembrane</keyword>
<sequence>MQAKTHITTTLALGLPLMSLTNELTLVNVGVLAVGSLLPDIDHPSSYLGKRHKMVSGVTNKAFGHRGITHSLLGFILIGIIVKFIQKQYLTDRIEDIVFWLMLGYLLHLLEDSFSQRGVKWLYPFTKSGSSFGGKFVFYKTGQLSEYLVMGFMLCLLLMEVRLFWLGNLNRLLPGVVADILKTLILKVQDILNSY</sequence>